<dbReference type="EMBL" id="BLKC01000083">
    <property type="protein sequence ID" value="GFF50252.1"/>
    <property type="molecule type" value="Genomic_DNA"/>
</dbReference>
<feature type="compositionally biased region" description="Basic and acidic residues" evidence="1">
    <location>
        <begin position="7"/>
        <end position="21"/>
    </location>
</feature>
<evidence type="ECO:0000313" key="2">
    <source>
        <dbReference type="EMBL" id="GFF50252.1"/>
    </source>
</evidence>
<accession>A0A8H3S4A4</accession>
<dbReference type="AlphaFoldDB" id="A0A8H3S4A4"/>
<evidence type="ECO:0000256" key="1">
    <source>
        <dbReference type="SAM" id="MobiDB-lite"/>
    </source>
</evidence>
<sequence length="165" mass="18848">MARPSRSRKENTSHYQDDLNTDHAPSPDYEYESLSEHMHRSPNRKQSKETQQLQVTRRLNKFHPARYRNVESPLNALQPLDQGALEQNSVAGPVSRMQEESTEELSLIEGSENQQLQKKDDDSGLKLRLDLNLDVEVELKAKIYGDITLSLLTSLKAVDNFISSK</sequence>
<reference evidence="2 3" key="1">
    <citation type="submission" date="2020-01" db="EMBL/GenBank/DDBJ databases">
        <title>Draft genome sequence of Aspergillus udagawae IFM 46972.</title>
        <authorList>
            <person name="Takahashi H."/>
            <person name="Yaguchi T."/>
        </authorList>
    </citation>
    <scope>NUCLEOTIDE SEQUENCE [LARGE SCALE GENOMIC DNA]</scope>
    <source>
        <strain evidence="2 3">IFM 46972</strain>
    </source>
</reference>
<dbReference type="PANTHER" id="PTHR35587">
    <property type="entry name" value="EXPRESSED PROTEIN"/>
    <property type="match status" value="1"/>
</dbReference>
<organism evidence="2 3">
    <name type="scientific">Aspergillus udagawae</name>
    <dbReference type="NCBI Taxonomy" id="91492"/>
    <lineage>
        <taxon>Eukaryota</taxon>
        <taxon>Fungi</taxon>
        <taxon>Dikarya</taxon>
        <taxon>Ascomycota</taxon>
        <taxon>Pezizomycotina</taxon>
        <taxon>Eurotiomycetes</taxon>
        <taxon>Eurotiomycetidae</taxon>
        <taxon>Eurotiales</taxon>
        <taxon>Aspergillaceae</taxon>
        <taxon>Aspergillus</taxon>
        <taxon>Aspergillus subgen. Fumigati</taxon>
    </lineage>
</organism>
<proteinExistence type="predicted"/>
<protein>
    <submittedName>
        <fullName evidence="2">Uncharacterized protein</fullName>
    </submittedName>
</protein>
<evidence type="ECO:0000313" key="3">
    <source>
        <dbReference type="Proteomes" id="UP000465221"/>
    </source>
</evidence>
<comment type="caution">
    <text evidence="2">The sequence shown here is derived from an EMBL/GenBank/DDBJ whole genome shotgun (WGS) entry which is preliminary data.</text>
</comment>
<dbReference type="Proteomes" id="UP000465221">
    <property type="component" value="Unassembled WGS sequence"/>
</dbReference>
<feature type="region of interest" description="Disordered" evidence="1">
    <location>
        <begin position="1"/>
        <end position="119"/>
    </location>
</feature>
<name>A0A8H3S4A4_9EURO</name>
<gene>
    <name evidence="2" type="ORF">IFM46972_08999</name>
</gene>
<dbReference type="PANTHER" id="PTHR35587:SF4">
    <property type="match status" value="1"/>
</dbReference>